<feature type="coiled-coil region" evidence="1">
    <location>
        <begin position="97"/>
        <end position="153"/>
    </location>
</feature>
<dbReference type="AlphaFoldDB" id="A0AAW2CVL5"/>
<proteinExistence type="predicted"/>
<reference evidence="2 3" key="1">
    <citation type="submission" date="2024-01" db="EMBL/GenBank/DDBJ databases">
        <title>A telomere-to-telomere, gap-free genome of sweet tea (Lithocarpus litseifolius).</title>
        <authorList>
            <person name="Zhou J."/>
        </authorList>
    </citation>
    <scope>NUCLEOTIDE SEQUENCE [LARGE SCALE GENOMIC DNA]</scope>
    <source>
        <strain evidence="2">Zhou-2022a</strain>
        <tissue evidence="2">Leaf</tissue>
    </source>
</reference>
<evidence type="ECO:0008006" key="4">
    <source>
        <dbReference type="Google" id="ProtNLM"/>
    </source>
</evidence>
<keyword evidence="3" id="KW-1185">Reference proteome</keyword>
<gene>
    <name evidence="2" type="ORF">SO802_015877</name>
</gene>
<dbReference type="Proteomes" id="UP001459277">
    <property type="component" value="Unassembled WGS sequence"/>
</dbReference>
<name>A0AAW2CVL5_9ROSI</name>
<dbReference type="EMBL" id="JAZDWU010000005">
    <property type="protein sequence ID" value="KAL0002096.1"/>
    <property type="molecule type" value="Genomic_DNA"/>
</dbReference>
<evidence type="ECO:0000313" key="2">
    <source>
        <dbReference type="EMBL" id="KAL0002096.1"/>
    </source>
</evidence>
<comment type="caution">
    <text evidence="2">The sequence shown here is derived from an EMBL/GenBank/DDBJ whole genome shotgun (WGS) entry which is preliminary data.</text>
</comment>
<accession>A0AAW2CVL5</accession>
<evidence type="ECO:0000313" key="3">
    <source>
        <dbReference type="Proteomes" id="UP001459277"/>
    </source>
</evidence>
<sequence length="235" mass="27056">MDEVLALINLTKPIIKGEFGQHLKEGYKENESPTLKPVAPVPSLSLPSPYWKPSSIEETPLVQHHNPIFNLQEDGEHPNTQEPMNTQEVLNTVVASRIQLKEDVNRMMQQFQNLKSNQEEDKIDHDPPAVESEKKINERMNNMEEMIRRARKMEDIMDYDSLSLFPNARLPPKFKMPTHDKFDGIGCLKSYLKMYMKAMQPLGGTEEVLAQMFQGTLTGSTFRWILNLDDARTRS</sequence>
<organism evidence="2 3">
    <name type="scientific">Lithocarpus litseifolius</name>
    <dbReference type="NCBI Taxonomy" id="425828"/>
    <lineage>
        <taxon>Eukaryota</taxon>
        <taxon>Viridiplantae</taxon>
        <taxon>Streptophyta</taxon>
        <taxon>Embryophyta</taxon>
        <taxon>Tracheophyta</taxon>
        <taxon>Spermatophyta</taxon>
        <taxon>Magnoliopsida</taxon>
        <taxon>eudicotyledons</taxon>
        <taxon>Gunneridae</taxon>
        <taxon>Pentapetalae</taxon>
        <taxon>rosids</taxon>
        <taxon>fabids</taxon>
        <taxon>Fagales</taxon>
        <taxon>Fagaceae</taxon>
        <taxon>Lithocarpus</taxon>
    </lineage>
</organism>
<keyword evidence="1" id="KW-0175">Coiled coil</keyword>
<protein>
    <recommendedName>
        <fullName evidence="4">Gag-pro-like protein</fullName>
    </recommendedName>
</protein>
<evidence type="ECO:0000256" key="1">
    <source>
        <dbReference type="SAM" id="Coils"/>
    </source>
</evidence>